<dbReference type="Gene3D" id="3.20.20.80">
    <property type="entry name" value="Glycosidases"/>
    <property type="match status" value="1"/>
</dbReference>
<organism evidence="6 7">
    <name type="scientific">Brachybacterium nesterenkovii</name>
    <dbReference type="NCBI Taxonomy" id="47847"/>
    <lineage>
        <taxon>Bacteria</taxon>
        <taxon>Bacillati</taxon>
        <taxon>Actinomycetota</taxon>
        <taxon>Actinomycetes</taxon>
        <taxon>Micrococcales</taxon>
        <taxon>Dermabacteraceae</taxon>
        <taxon>Brachybacterium</taxon>
    </lineage>
</organism>
<dbReference type="Gene3D" id="2.60.40.1130">
    <property type="entry name" value="Rab geranylgeranyltransferase alpha-subunit, insert domain"/>
    <property type="match status" value="1"/>
</dbReference>
<dbReference type="SUPFAM" id="SSF51011">
    <property type="entry name" value="Glycosyl hydrolase domain"/>
    <property type="match status" value="1"/>
</dbReference>
<dbReference type="Pfam" id="PF17967">
    <property type="entry name" value="Pullulanase_N2"/>
    <property type="match status" value="1"/>
</dbReference>
<evidence type="ECO:0000259" key="5">
    <source>
        <dbReference type="Pfam" id="PF17967"/>
    </source>
</evidence>
<dbReference type="InterPro" id="IPR013780">
    <property type="entry name" value="Glyco_hydro_b"/>
</dbReference>
<dbReference type="GO" id="GO:0004553">
    <property type="term" value="F:hydrolase activity, hydrolyzing O-glycosyl compounds"/>
    <property type="evidence" value="ECO:0007669"/>
    <property type="project" value="InterPro"/>
</dbReference>
<dbReference type="Pfam" id="PF11852">
    <property type="entry name" value="Pullul_strch_C"/>
    <property type="match status" value="1"/>
</dbReference>
<feature type="domain" description="Alpha-1,6-glucosidases pullulanase-type C-terminal" evidence="4">
    <location>
        <begin position="740"/>
        <end position="924"/>
    </location>
</feature>
<sequence length="925" mass="98521">MTSSPAPARTSPPTTARGIDRARAHLLDRRTVAWPAGLVPEDEDWSLELWASPSGGMSCEHGEMRGGEMIGRLELDPAGLTAEQTAVRRHLRDHLALHPVADAPAADPERLADALRGQLLVALRGASGAVEIATGVQVAGVIDDLWGAAAASREDLGVRVGPDGVHLALWAPTALTVDLLLFADDTGAGEPERHPLTREDDGTWTIAGPSAWTDRAYLFDIDVYAPWADAVARHRVTDPLSVGLTAGSEASVIVDLADPRWMPSGWREHRSPVLARPSARAITELHVRDVSIADETVPEELRGTYAAFTCTDSAGMRHLAALAEAGMTTIHLLPTYDIASIPGRRADQARPAIPADAAPDSPAPQAAIAEVADRDAFNWGYDPHHWAVPEASYAPEGHQDGGARTAQFRAMVQALHGIGLQVVADQVFNHTFASGGNELSVLDRVVPGYFHRLSDCGCIEQSTCCENVATEHAMAERIMVDSLVTWARDYRVDGFRFDLMGHHTTGNMAAIRRALDALTLERDGVDGCAVHLYGEGWNFGEVADGARFDQAIQGNLGGTGIGCFDDRIRDAVHGGGPADADHRAEQGFGTGLFTDPNGFDPRSGEEQRAALAHATDLVRLAMAGNLKSFELTCADGQVRRGDELDYAGMPAGFAEEVGEAIAYVDAHDNETLFDTLVWKLPDAISMDDRIRMNILCLATVALGQSPAFWHGGTELLRSKSLDTDSYNSGDRFNAIDWTGASHGFGRGLPPAARNAHLWEAQAPLLRRADLVPSREQILHARDMALDLLRLRRDLPLLTLGSAAAIREKVTFPGAGPDATPGLLVMRIDDRRGEPTGGARATDTGASPSARTAAAASPDAGSEQVFVVLNASPAQVTEALPGMAGEALHLADVQARGADPVVRETAWDAASGTITVPARTAAVLVR</sequence>
<dbReference type="InterPro" id="IPR017853">
    <property type="entry name" value="GH"/>
</dbReference>
<dbReference type="AlphaFoldDB" id="A0A1X6X5N4"/>
<dbReference type="Pfam" id="PF02922">
    <property type="entry name" value="CBM_48"/>
    <property type="match status" value="1"/>
</dbReference>
<dbReference type="SUPFAM" id="SSF51445">
    <property type="entry name" value="(Trans)glycosidases"/>
    <property type="match status" value="1"/>
</dbReference>
<feature type="domain" description="Glycoside hydrolase family 13 N-terminal" evidence="3">
    <location>
        <begin position="156"/>
        <end position="225"/>
    </location>
</feature>
<feature type="region of interest" description="Disordered" evidence="2">
    <location>
        <begin position="830"/>
        <end position="856"/>
    </location>
</feature>
<dbReference type="RefSeq" id="WP_234992219.1">
    <property type="nucleotide sequence ID" value="NZ_FWFG01000086.1"/>
</dbReference>
<dbReference type="CDD" id="cd11341">
    <property type="entry name" value="AmyAc_Pullulanase_LD-like"/>
    <property type="match status" value="1"/>
</dbReference>
<evidence type="ECO:0000313" key="7">
    <source>
        <dbReference type="Proteomes" id="UP000195981"/>
    </source>
</evidence>
<dbReference type="InterPro" id="IPR013783">
    <property type="entry name" value="Ig-like_fold"/>
</dbReference>
<reference evidence="6 7" key="1">
    <citation type="submission" date="2017-02" db="EMBL/GenBank/DDBJ databases">
        <authorList>
            <person name="Peterson S.W."/>
        </authorList>
    </citation>
    <scope>NUCLEOTIDE SEQUENCE [LARGE SCALE GENOMIC DNA]</scope>
    <source>
        <strain evidence="6 7">CIP104813</strain>
    </source>
</reference>
<dbReference type="InterPro" id="IPR040671">
    <property type="entry name" value="Pullulanase_N2"/>
</dbReference>
<dbReference type="InterPro" id="IPR014756">
    <property type="entry name" value="Ig_E-set"/>
</dbReference>
<evidence type="ECO:0000259" key="3">
    <source>
        <dbReference type="Pfam" id="PF02922"/>
    </source>
</evidence>
<gene>
    <name evidence="6" type="ORF">FM110_09955</name>
</gene>
<name>A0A1X6X5N4_9MICO</name>
<evidence type="ECO:0000256" key="1">
    <source>
        <dbReference type="ARBA" id="ARBA00008061"/>
    </source>
</evidence>
<dbReference type="Gene3D" id="2.60.40.10">
    <property type="entry name" value="Immunoglobulins"/>
    <property type="match status" value="1"/>
</dbReference>
<comment type="similarity">
    <text evidence="1">Belongs to the glycosyl hydrolase 13 family.</text>
</comment>
<dbReference type="Gene3D" id="2.60.40.1180">
    <property type="entry name" value="Golgi alpha-mannosidase II"/>
    <property type="match status" value="1"/>
</dbReference>
<dbReference type="EMBL" id="FWFG01000086">
    <property type="protein sequence ID" value="SLM93475.1"/>
    <property type="molecule type" value="Genomic_DNA"/>
</dbReference>
<evidence type="ECO:0000256" key="2">
    <source>
        <dbReference type="SAM" id="MobiDB-lite"/>
    </source>
</evidence>
<dbReference type="GO" id="GO:0005975">
    <property type="term" value="P:carbohydrate metabolic process"/>
    <property type="evidence" value="ECO:0007669"/>
    <property type="project" value="InterPro"/>
</dbReference>
<protein>
    <submittedName>
        <fullName evidence="6">Choline binding protein A</fullName>
    </submittedName>
</protein>
<dbReference type="InterPro" id="IPR004193">
    <property type="entry name" value="Glyco_hydro_13_N"/>
</dbReference>
<proteinExistence type="inferred from homology"/>
<accession>A0A1X6X5N4</accession>
<dbReference type="PANTHER" id="PTHR43002">
    <property type="entry name" value="GLYCOGEN DEBRANCHING ENZYME"/>
    <property type="match status" value="1"/>
</dbReference>
<dbReference type="CDD" id="cd02860">
    <property type="entry name" value="E_set_Pullulanase"/>
    <property type="match status" value="1"/>
</dbReference>
<feature type="domain" description="Pullulanase N2" evidence="5">
    <location>
        <begin position="21"/>
        <end position="144"/>
    </location>
</feature>
<dbReference type="SUPFAM" id="SSF81296">
    <property type="entry name" value="E set domains"/>
    <property type="match status" value="2"/>
</dbReference>
<feature type="compositionally biased region" description="Low complexity" evidence="2">
    <location>
        <begin position="843"/>
        <end position="856"/>
    </location>
</feature>
<evidence type="ECO:0000259" key="4">
    <source>
        <dbReference type="Pfam" id="PF11852"/>
    </source>
</evidence>
<dbReference type="Proteomes" id="UP000195981">
    <property type="component" value="Unassembled WGS sequence"/>
</dbReference>
<dbReference type="InterPro" id="IPR024561">
    <property type="entry name" value="Pullul_strch_C"/>
</dbReference>
<keyword evidence="7" id="KW-1185">Reference proteome</keyword>
<evidence type="ECO:0000313" key="6">
    <source>
        <dbReference type="EMBL" id="SLM93475.1"/>
    </source>
</evidence>